<keyword evidence="4 6" id="KW-1133">Transmembrane helix</keyword>
<dbReference type="InterPro" id="IPR050833">
    <property type="entry name" value="Poly_Biosynth_Transport"/>
</dbReference>
<feature type="transmembrane region" description="Helical" evidence="6">
    <location>
        <begin position="28"/>
        <end position="50"/>
    </location>
</feature>
<sequence length="465" mass="50347">MSSEQLTVREKVCRSLARLGRGDDSTVIISNGLQFALASVLAQLFPLLSVPLMVRTLTAQEWGFYTILVQTGSLMQVLGTTLFSQSLLRFYAATDETDRHKLIWTSVLAGTASQTGLLGLLWIFRHSTIRALFPNVDIPIDPAFTWAIFWWLFATFRTLLMTVAKVQEKPWQVLQLTGLYGIILLPGLTLVVWADLGLIGALQVLIAAELVGAVVNLLLTSREFKISFDVESLRRGVYFSLPLLPSSLMTSLLLNADRIVLSRFANLSLQGHYALGSMVGSGMAVIVTSFWSSYSARVLSVKSSRGIRSAAQTGKETMHLGVKIVGLPVIGLCLLGWPLFYLITNDHAQLAIAAVASIGVATGHFCRFLTLPAQHSLFMQSRTITMLSLSACTLVVMFIASFVLTFVLGPIAVAFAFGTAHILMAVPYYKTAGFGTNVDLSQSAVLYGGLIIAAAIAAAVLLSSF</sequence>
<dbReference type="InterPro" id="IPR002797">
    <property type="entry name" value="Polysacc_synth"/>
</dbReference>
<feature type="transmembrane region" description="Helical" evidence="6">
    <location>
        <begin position="103"/>
        <end position="124"/>
    </location>
</feature>
<evidence type="ECO:0000256" key="3">
    <source>
        <dbReference type="ARBA" id="ARBA00022692"/>
    </source>
</evidence>
<gene>
    <name evidence="7" type="ORF">GGD53_005492</name>
</gene>
<proteinExistence type="predicted"/>
<feature type="transmembrane region" description="Helical" evidence="6">
    <location>
        <begin position="391"/>
        <end position="424"/>
    </location>
</feature>
<dbReference type="PANTHER" id="PTHR30250:SF11">
    <property type="entry name" value="O-ANTIGEN TRANSPORTER-RELATED"/>
    <property type="match status" value="1"/>
</dbReference>
<dbReference type="EMBL" id="JACIFV010000028">
    <property type="protein sequence ID" value="MBB4195302.1"/>
    <property type="molecule type" value="Genomic_DNA"/>
</dbReference>
<keyword evidence="3 6" id="KW-0812">Transmembrane</keyword>
<dbReference type="AlphaFoldDB" id="A0A7W6QD25"/>
<evidence type="ECO:0000256" key="5">
    <source>
        <dbReference type="ARBA" id="ARBA00023136"/>
    </source>
</evidence>
<comment type="subcellular location">
    <subcellularLocation>
        <location evidence="1">Cell membrane</location>
        <topology evidence="1">Multi-pass membrane protein</topology>
    </subcellularLocation>
</comment>
<evidence type="ECO:0000256" key="4">
    <source>
        <dbReference type="ARBA" id="ARBA00022989"/>
    </source>
</evidence>
<evidence type="ECO:0000256" key="1">
    <source>
        <dbReference type="ARBA" id="ARBA00004651"/>
    </source>
</evidence>
<feature type="transmembrane region" description="Helical" evidence="6">
    <location>
        <begin position="274"/>
        <end position="299"/>
    </location>
</feature>
<feature type="transmembrane region" description="Helical" evidence="6">
    <location>
        <begin position="200"/>
        <end position="220"/>
    </location>
</feature>
<dbReference type="Proteomes" id="UP000524492">
    <property type="component" value="Unassembled WGS sequence"/>
</dbReference>
<dbReference type="Pfam" id="PF01943">
    <property type="entry name" value="Polysacc_synt"/>
    <property type="match status" value="1"/>
</dbReference>
<protein>
    <submittedName>
        <fullName evidence="7">O-antigen/teichoic acid export membrane protein</fullName>
    </submittedName>
</protein>
<evidence type="ECO:0000313" key="8">
    <source>
        <dbReference type="Proteomes" id="UP000524492"/>
    </source>
</evidence>
<dbReference type="PANTHER" id="PTHR30250">
    <property type="entry name" value="PST FAMILY PREDICTED COLANIC ACID TRANSPORTER"/>
    <property type="match status" value="1"/>
</dbReference>
<organism evidence="7 8">
    <name type="scientific">Rhizobium aethiopicum</name>
    <dbReference type="NCBI Taxonomy" id="1138170"/>
    <lineage>
        <taxon>Bacteria</taxon>
        <taxon>Pseudomonadati</taxon>
        <taxon>Pseudomonadota</taxon>
        <taxon>Alphaproteobacteria</taxon>
        <taxon>Hyphomicrobiales</taxon>
        <taxon>Rhizobiaceae</taxon>
        <taxon>Rhizobium/Agrobacterium group</taxon>
        <taxon>Rhizobium</taxon>
    </lineage>
</organism>
<comment type="caution">
    <text evidence="7">The sequence shown here is derived from an EMBL/GenBank/DDBJ whole genome shotgun (WGS) entry which is preliminary data.</text>
</comment>
<feature type="transmembrane region" description="Helical" evidence="6">
    <location>
        <begin position="144"/>
        <end position="164"/>
    </location>
</feature>
<feature type="transmembrane region" description="Helical" evidence="6">
    <location>
        <begin position="349"/>
        <end position="370"/>
    </location>
</feature>
<evidence type="ECO:0000256" key="2">
    <source>
        <dbReference type="ARBA" id="ARBA00022475"/>
    </source>
</evidence>
<feature type="transmembrane region" description="Helical" evidence="6">
    <location>
        <begin position="236"/>
        <end position="254"/>
    </location>
</feature>
<name>A0A7W6QD25_9HYPH</name>
<accession>A0A7W6QD25</accession>
<reference evidence="7 8" key="1">
    <citation type="submission" date="2020-08" db="EMBL/GenBank/DDBJ databases">
        <title>Genomic Encyclopedia of Type Strains, Phase IV (KMG-V): Genome sequencing to study the core and pangenomes of soil and plant-associated prokaryotes.</title>
        <authorList>
            <person name="Whitman W."/>
        </authorList>
    </citation>
    <scope>NUCLEOTIDE SEQUENCE [LARGE SCALE GENOMIC DNA]</scope>
    <source>
        <strain evidence="7 8">SEMIA 4074</strain>
    </source>
</reference>
<keyword evidence="2" id="KW-1003">Cell membrane</keyword>
<feature type="transmembrane region" description="Helical" evidence="6">
    <location>
        <begin position="176"/>
        <end position="194"/>
    </location>
</feature>
<feature type="transmembrane region" description="Helical" evidence="6">
    <location>
        <begin position="444"/>
        <end position="462"/>
    </location>
</feature>
<evidence type="ECO:0000313" key="7">
    <source>
        <dbReference type="EMBL" id="MBB4195302.1"/>
    </source>
</evidence>
<dbReference type="GO" id="GO:0005886">
    <property type="term" value="C:plasma membrane"/>
    <property type="evidence" value="ECO:0007669"/>
    <property type="project" value="UniProtKB-SubCell"/>
</dbReference>
<keyword evidence="8" id="KW-1185">Reference proteome</keyword>
<dbReference type="RefSeq" id="WP_184459770.1">
    <property type="nucleotide sequence ID" value="NZ_JACIFV010000028.1"/>
</dbReference>
<feature type="transmembrane region" description="Helical" evidence="6">
    <location>
        <begin position="320"/>
        <end position="343"/>
    </location>
</feature>
<feature type="transmembrane region" description="Helical" evidence="6">
    <location>
        <begin position="62"/>
        <end position="83"/>
    </location>
</feature>
<evidence type="ECO:0000256" key="6">
    <source>
        <dbReference type="SAM" id="Phobius"/>
    </source>
</evidence>
<keyword evidence="5 6" id="KW-0472">Membrane</keyword>